<evidence type="ECO:0000256" key="4">
    <source>
        <dbReference type="ARBA" id="ARBA00023002"/>
    </source>
</evidence>
<dbReference type="GO" id="GO:0005739">
    <property type="term" value="C:mitochondrion"/>
    <property type="evidence" value="ECO:0007669"/>
    <property type="project" value="TreeGrafter"/>
</dbReference>
<dbReference type="InterPro" id="IPR036249">
    <property type="entry name" value="Thioredoxin-like_sf"/>
</dbReference>
<feature type="active site" description="Cysteine sulfenic acid (-SOH) intermediate" evidence="6">
    <location>
        <position position="66"/>
    </location>
</feature>
<dbReference type="InterPro" id="IPR013740">
    <property type="entry name" value="Redoxin"/>
</dbReference>
<keyword evidence="2" id="KW-0575">Peroxidase</keyword>
<dbReference type="GO" id="GO:0045454">
    <property type="term" value="P:cell redox homeostasis"/>
    <property type="evidence" value="ECO:0007669"/>
    <property type="project" value="TreeGrafter"/>
</dbReference>
<keyword evidence="4" id="KW-0560">Oxidoreductase</keyword>
<dbReference type="InterPro" id="IPR037944">
    <property type="entry name" value="PRX5-like"/>
</dbReference>
<comment type="similarity">
    <text evidence="1">Belongs to the peroxiredoxin family. Prx5 subfamily.</text>
</comment>
<sequence>MTLSSGSSFPTGVELTYIPIDLATIKQANALGCAKPFTLKVDRLIEQNADSNILFVSVPVAFAPTCTEGHSQPFLAHLEKLKKEKDISVLIILSANDPFVMNAWGKLLLQNADFNPDSELPKVIFASDPNAEFSVANGMALDLTNEGLGIRTGRYAFVVRTGTRSVVYYGMDPGHDDVVASSYETIETAQF</sequence>
<keyword evidence="3" id="KW-0049">Antioxidant</keyword>
<dbReference type="GO" id="GO:0005777">
    <property type="term" value="C:peroxisome"/>
    <property type="evidence" value="ECO:0007669"/>
    <property type="project" value="TreeGrafter"/>
</dbReference>
<gene>
    <name evidence="8" type="ORF">METBIDRAFT_29250</name>
</gene>
<accession>A0A1A0HF82</accession>
<dbReference type="AlphaFoldDB" id="A0A1A0HF82"/>
<dbReference type="Gene3D" id="3.40.30.10">
    <property type="entry name" value="Glutaredoxin"/>
    <property type="match status" value="1"/>
</dbReference>
<organism evidence="8 9">
    <name type="scientific">Metschnikowia bicuspidata var. bicuspidata NRRL YB-4993</name>
    <dbReference type="NCBI Taxonomy" id="869754"/>
    <lineage>
        <taxon>Eukaryota</taxon>
        <taxon>Fungi</taxon>
        <taxon>Dikarya</taxon>
        <taxon>Ascomycota</taxon>
        <taxon>Saccharomycotina</taxon>
        <taxon>Pichiomycetes</taxon>
        <taxon>Metschnikowiaceae</taxon>
        <taxon>Metschnikowia</taxon>
    </lineage>
</organism>
<dbReference type="Pfam" id="PF08534">
    <property type="entry name" value="Redoxin"/>
    <property type="match status" value="1"/>
</dbReference>
<dbReference type="PANTHER" id="PTHR10430:SF16">
    <property type="entry name" value="PEROXIREDOXIN-5, MITOCHONDRIAL"/>
    <property type="match status" value="1"/>
</dbReference>
<dbReference type="OrthoDB" id="195498at2759"/>
<dbReference type="GO" id="GO:0042744">
    <property type="term" value="P:hydrogen peroxide catabolic process"/>
    <property type="evidence" value="ECO:0007669"/>
    <property type="project" value="TreeGrafter"/>
</dbReference>
<reference evidence="8 9" key="1">
    <citation type="submission" date="2016-05" db="EMBL/GenBank/DDBJ databases">
        <title>Comparative genomics of biotechnologically important yeasts.</title>
        <authorList>
            <consortium name="DOE Joint Genome Institute"/>
            <person name="Riley R."/>
            <person name="Haridas S."/>
            <person name="Wolfe K.H."/>
            <person name="Lopes M.R."/>
            <person name="Hittinger C.T."/>
            <person name="Goker M."/>
            <person name="Salamov A."/>
            <person name="Wisecaver J."/>
            <person name="Long T.M."/>
            <person name="Aerts A.L."/>
            <person name="Barry K."/>
            <person name="Choi C."/>
            <person name="Clum A."/>
            <person name="Coughlan A.Y."/>
            <person name="Deshpande S."/>
            <person name="Douglass A.P."/>
            <person name="Hanson S.J."/>
            <person name="Klenk H.-P."/>
            <person name="LaButti K."/>
            <person name="Lapidus A."/>
            <person name="Lindquist E."/>
            <person name="Lipzen A."/>
            <person name="Meier-kolthoff J.P."/>
            <person name="Ohm R.A."/>
            <person name="Otillar R.P."/>
            <person name="Pangilinan J."/>
            <person name="Peng Y."/>
            <person name="Rokas A."/>
            <person name="Rosa C.A."/>
            <person name="Scheuner C."/>
            <person name="Sibirny A.A."/>
            <person name="Slot J.C."/>
            <person name="Stielow J.B."/>
            <person name="Sun H."/>
            <person name="Kurtzman C.P."/>
            <person name="Blackwell M."/>
            <person name="Grigoriev I.V."/>
            <person name="Jeffries T.W."/>
        </authorList>
    </citation>
    <scope>NUCLEOTIDE SEQUENCE [LARGE SCALE GENOMIC DNA]</scope>
    <source>
        <strain evidence="8 9">NRRL YB-4993</strain>
    </source>
</reference>
<evidence type="ECO:0000256" key="3">
    <source>
        <dbReference type="ARBA" id="ARBA00022862"/>
    </source>
</evidence>
<dbReference type="PANTHER" id="PTHR10430">
    <property type="entry name" value="PEROXIREDOXIN"/>
    <property type="match status" value="1"/>
</dbReference>
<evidence type="ECO:0000313" key="9">
    <source>
        <dbReference type="Proteomes" id="UP000092555"/>
    </source>
</evidence>
<evidence type="ECO:0000313" key="8">
    <source>
        <dbReference type="EMBL" id="OBA22656.1"/>
    </source>
</evidence>
<dbReference type="GeneID" id="30028346"/>
<dbReference type="GO" id="GO:0034599">
    <property type="term" value="P:cellular response to oxidative stress"/>
    <property type="evidence" value="ECO:0007669"/>
    <property type="project" value="InterPro"/>
</dbReference>
<dbReference type="GO" id="GO:0008379">
    <property type="term" value="F:thioredoxin peroxidase activity"/>
    <property type="evidence" value="ECO:0007669"/>
    <property type="project" value="InterPro"/>
</dbReference>
<evidence type="ECO:0000256" key="6">
    <source>
        <dbReference type="PIRSR" id="PIRSR637944-1"/>
    </source>
</evidence>
<proteinExistence type="inferred from homology"/>
<dbReference type="EMBL" id="LXTC01000001">
    <property type="protein sequence ID" value="OBA22656.1"/>
    <property type="molecule type" value="Genomic_DNA"/>
</dbReference>
<protein>
    <submittedName>
        <fullName evidence="8">Redoxin</fullName>
    </submittedName>
</protein>
<keyword evidence="9" id="KW-1185">Reference proteome</keyword>
<dbReference type="RefSeq" id="XP_018713137.1">
    <property type="nucleotide sequence ID" value="XM_018855370.1"/>
</dbReference>
<comment type="caution">
    <text evidence="8">The sequence shown here is derived from an EMBL/GenBank/DDBJ whole genome shotgun (WGS) entry which is preliminary data.</text>
</comment>
<evidence type="ECO:0000259" key="7">
    <source>
        <dbReference type="Pfam" id="PF08534"/>
    </source>
</evidence>
<feature type="domain" description="Redoxin" evidence="7">
    <location>
        <begin position="48"/>
        <end position="176"/>
    </location>
</feature>
<keyword evidence="5" id="KW-0676">Redox-active center</keyword>
<dbReference type="SUPFAM" id="SSF52833">
    <property type="entry name" value="Thioredoxin-like"/>
    <property type="match status" value="1"/>
</dbReference>
<dbReference type="Proteomes" id="UP000092555">
    <property type="component" value="Unassembled WGS sequence"/>
</dbReference>
<evidence type="ECO:0000256" key="5">
    <source>
        <dbReference type="ARBA" id="ARBA00023284"/>
    </source>
</evidence>
<evidence type="ECO:0000256" key="1">
    <source>
        <dbReference type="ARBA" id="ARBA00010505"/>
    </source>
</evidence>
<evidence type="ECO:0000256" key="2">
    <source>
        <dbReference type="ARBA" id="ARBA00022559"/>
    </source>
</evidence>
<dbReference type="STRING" id="869754.A0A1A0HF82"/>
<name>A0A1A0HF82_9ASCO</name>